<gene>
    <name evidence="2" type="ORF">AAV99_12265</name>
</gene>
<evidence type="ECO:0000313" key="3">
    <source>
        <dbReference type="Proteomes" id="UP000053455"/>
    </source>
</evidence>
<protein>
    <submittedName>
        <fullName evidence="2">Capsule biosynthesis protein</fullName>
    </submittedName>
</protein>
<comment type="caution">
    <text evidence="2">The sequence shown here is derived from an EMBL/GenBank/DDBJ whole genome shotgun (WGS) entry which is preliminary data.</text>
</comment>
<dbReference type="Proteomes" id="UP000053455">
    <property type="component" value="Unassembled WGS sequence"/>
</dbReference>
<organism evidence="2 3">
    <name type="scientific">Aurantiacibacter marinus</name>
    <dbReference type="NCBI Taxonomy" id="874156"/>
    <lineage>
        <taxon>Bacteria</taxon>
        <taxon>Pseudomonadati</taxon>
        <taxon>Pseudomonadota</taxon>
        <taxon>Alphaproteobacteria</taxon>
        <taxon>Sphingomonadales</taxon>
        <taxon>Erythrobacteraceae</taxon>
        <taxon>Aurantiacibacter</taxon>
    </lineage>
</organism>
<proteinExistence type="predicted"/>
<keyword evidence="1" id="KW-1133">Transmembrane helix</keyword>
<sequence>MILKTFTQHPADVGETYGEHLVHASGFGFRMIWAGLACVLHGVFPFLFIKTGSKQIAHLHDRMVANRTKLPDGWSYII</sequence>
<dbReference type="EMBL" id="LBHU01000004">
    <property type="protein sequence ID" value="KLI62850.1"/>
    <property type="molecule type" value="Genomic_DNA"/>
</dbReference>
<keyword evidence="1" id="KW-0472">Membrane</keyword>
<reference evidence="2 3" key="1">
    <citation type="submission" date="2015-04" db="EMBL/GenBank/DDBJ databases">
        <title>The draft genome sequence of Erythrobacter marinus HWDM-33.</title>
        <authorList>
            <person name="Zhuang L."/>
            <person name="Liu Y."/>
            <person name="Shao Z."/>
        </authorList>
    </citation>
    <scope>NUCLEOTIDE SEQUENCE [LARGE SCALE GENOMIC DNA]</scope>
    <source>
        <strain evidence="2 3">HWDM-33</strain>
    </source>
</reference>
<keyword evidence="3" id="KW-1185">Reference proteome</keyword>
<name>A0A0H0XRH1_9SPHN</name>
<dbReference type="PATRIC" id="fig|874156.12.peg.2523"/>
<evidence type="ECO:0000256" key="1">
    <source>
        <dbReference type="SAM" id="Phobius"/>
    </source>
</evidence>
<dbReference type="RefSeq" id="WP_047094366.1">
    <property type="nucleotide sequence ID" value="NZ_LBHU01000004.1"/>
</dbReference>
<keyword evidence="1" id="KW-0812">Transmembrane</keyword>
<dbReference type="STRING" id="874156.GCA_001021555_02536"/>
<dbReference type="OrthoDB" id="7652114at2"/>
<dbReference type="InterPro" id="IPR045936">
    <property type="entry name" value="DUF6356"/>
</dbReference>
<evidence type="ECO:0000313" key="2">
    <source>
        <dbReference type="EMBL" id="KLI62850.1"/>
    </source>
</evidence>
<feature type="transmembrane region" description="Helical" evidence="1">
    <location>
        <begin position="31"/>
        <end position="49"/>
    </location>
</feature>
<dbReference type="AlphaFoldDB" id="A0A0H0XRH1"/>
<dbReference type="Pfam" id="PF19883">
    <property type="entry name" value="DUF6356"/>
    <property type="match status" value="1"/>
</dbReference>
<accession>A0A0H0XRH1</accession>